<dbReference type="InParanoid" id="A0A3Q7ITV0"/>
<dbReference type="AlphaFoldDB" id="A0A3Q7ITV0"/>
<protein>
    <submittedName>
        <fullName evidence="2">Uncharacterized protein</fullName>
    </submittedName>
</protein>
<proteinExistence type="predicted"/>
<feature type="compositionally biased region" description="Basic and acidic residues" evidence="1">
    <location>
        <begin position="60"/>
        <end position="69"/>
    </location>
</feature>
<reference evidence="2" key="2">
    <citation type="submission" date="2019-01" db="UniProtKB">
        <authorList>
            <consortium name="EnsemblPlants"/>
        </authorList>
    </citation>
    <scope>IDENTIFICATION</scope>
    <source>
        <strain evidence="2">cv. Heinz 1706</strain>
    </source>
</reference>
<dbReference type="Pfam" id="PF14223">
    <property type="entry name" value="Retrotran_gag_2"/>
    <property type="match status" value="1"/>
</dbReference>
<organism evidence="2">
    <name type="scientific">Solanum lycopersicum</name>
    <name type="common">Tomato</name>
    <name type="synonym">Lycopersicon esculentum</name>
    <dbReference type="NCBI Taxonomy" id="4081"/>
    <lineage>
        <taxon>Eukaryota</taxon>
        <taxon>Viridiplantae</taxon>
        <taxon>Streptophyta</taxon>
        <taxon>Embryophyta</taxon>
        <taxon>Tracheophyta</taxon>
        <taxon>Spermatophyta</taxon>
        <taxon>Magnoliopsida</taxon>
        <taxon>eudicotyledons</taxon>
        <taxon>Gunneridae</taxon>
        <taxon>Pentapetalae</taxon>
        <taxon>asterids</taxon>
        <taxon>lamiids</taxon>
        <taxon>Solanales</taxon>
        <taxon>Solanaceae</taxon>
        <taxon>Solanoideae</taxon>
        <taxon>Solaneae</taxon>
        <taxon>Solanum</taxon>
        <taxon>Solanum subgen. Lycopersicon</taxon>
    </lineage>
</organism>
<feature type="region of interest" description="Disordered" evidence="1">
    <location>
        <begin position="60"/>
        <end position="108"/>
    </location>
</feature>
<dbReference type="Gramene" id="Solyc11g020825.1.1">
    <property type="protein sequence ID" value="Solyc11g020825.1.1.1"/>
    <property type="gene ID" value="Solyc11g020825.1"/>
</dbReference>
<reference evidence="2" key="1">
    <citation type="journal article" date="2012" name="Nature">
        <title>The tomato genome sequence provides insights into fleshy fruit evolution.</title>
        <authorList>
            <consortium name="Tomato Genome Consortium"/>
        </authorList>
    </citation>
    <scope>NUCLEOTIDE SEQUENCE [LARGE SCALE GENOMIC DNA]</scope>
    <source>
        <strain evidence="2">cv. Heinz 1706</strain>
    </source>
</reference>
<dbReference type="Proteomes" id="UP000004994">
    <property type="component" value="Chromosome 11"/>
</dbReference>
<sequence>MSNMIRELKSVGHNISDEQQVQVVIRSLPASWEYMKIHMIHKENIKSFEDIEHHLVLEDDRRDTSKTTDKAFLAESAKTSNPKKKIKNNKEWKKKGFDKSNQNDKSQF</sequence>
<accession>A0A3Q7ITV0</accession>
<evidence type="ECO:0000313" key="3">
    <source>
        <dbReference type="Proteomes" id="UP000004994"/>
    </source>
</evidence>
<dbReference type="EnsemblPlants" id="Solyc11g020825.1.1">
    <property type="protein sequence ID" value="Solyc11g020825.1.1.1"/>
    <property type="gene ID" value="Solyc11g020825.1"/>
</dbReference>
<evidence type="ECO:0000256" key="1">
    <source>
        <dbReference type="SAM" id="MobiDB-lite"/>
    </source>
</evidence>
<feature type="compositionally biased region" description="Basic and acidic residues" evidence="1">
    <location>
        <begin position="88"/>
        <end position="108"/>
    </location>
</feature>
<name>A0A3Q7ITV0_SOLLC</name>
<evidence type="ECO:0000313" key="2">
    <source>
        <dbReference type="EnsemblPlants" id="Solyc11g020825.1.1.1"/>
    </source>
</evidence>
<keyword evidence="3" id="KW-1185">Reference proteome</keyword>